<dbReference type="Gene3D" id="3.40.1210.10">
    <property type="entry name" value="Survival protein SurE-like phosphatase/nucleotidase"/>
    <property type="match status" value="1"/>
</dbReference>
<keyword evidence="5 7" id="KW-0547">Nucleotide-binding</keyword>
<dbReference type="InterPro" id="IPR002828">
    <property type="entry name" value="SurE-like_Pase/nucleotidase"/>
</dbReference>
<dbReference type="Pfam" id="PF01975">
    <property type="entry name" value="SurE"/>
    <property type="match status" value="1"/>
</dbReference>
<dbReference type="NCBIfam" id="TIGR00087">
    <property type="entry name" value="surE"/>
    <property type="match status" value="1"/>
</dbReference>
<dbReference type="GO" id="GO:0008253">
    <property type="term" value="F:5'-nucleotidase activity"/>
    <property type="evidence" value="ECO:0007669"/>
    <property type="project" value="UniProtKB-UniRule"/>
</dbReference>
<dbReference type="HAMAP" id="MF_00060">
    <property type="entry name" value="SurE"/>
    <property type="match status" value="1"/>
</dbReference>
<evidence type="ECO:0000256" key="2">
    <source>
        <dbReference type="ARBA" id="ARBA00011062"/>
    </source>
</evidence>
<name>A0A8J7QAH2_9BACT</name>
<evidence type="ECO:0000256" key="1">
    <source>
        <dbReference type="ARBA" id="ARBA00000815"/>
    </source>
</evidence>
<feature type="binding site" evidence="7">
    <location>
        <position position="54"/>
    </location>
    <ligand>
        <name>a divalent metal cation</name>
        <dbReference type="ChEBI" id="CHEBI:60240"/>
    </ligand>
</feature>
<proteinExistence type="inferred from homology"/>
<feature type="binding site" evidence="7">
    <location>
        <position position="24"/>
    </location>
    <ligand>
        <name>a divalent metal cation</name>
        <dbReference type="ChEBI" id="CHEBI:60240"/>
    </ligand>
</feature>
<accession>A0A8J7QAH2</accession>
<comment type="catalytic activity">
    <reaction evidence="1 7">
        <text>a ribonucleoside 5'-phosphate + H2O = a ribonucleoside + phosphate</text>
        <dbReference type="Rhea" id="RHEA:12484"/>
        <dbReference type="ChEBI" id="CHEBI:15377"/>
        <dbReference type="ChEBI" id="CHEBI:18254"/>
        <dbReference type="ChEBI" id="CHEBI:43474"/>
        <dbReference type="ChEBI" id="CHEBI:58043"/>
        <dbReference type="EC" id="3.1.3.5"/>
    </reaction>
</comment>
<feature type="domain" description="Survival protein SurE-like phosphatase/nucleotidase" evidence="8">
    <location>
        <begin position="18"/>
        <end position="187"/>
    </location>
</feature>
<comment type="similarity">
    <text evidence="2 7">Belongs to the SurE nucleotidase family.</text>
</comment>
<dbReference type="RefSeq" id="WP_207856432.1">
    <property type="nucleotide sequence ID" value="NZ_JAFREP010000001.1"/>
</dbReference>
<evidence type="ECO:0000313" key="10">
    <source>
        <dbReference type="Proteomes" id="UP000664417"/>
    </source>
</evidence>
<gene>
    <name evidence="7 9" type="primary">surE</name>
    <name evidence="9" type="ORF">J3U88_01930</name>
</gene>
<dbReference type="GO" id="GO:0000166">
    <property type="term" value="F:nucleotide binding"/>
    <property type="evidence" value="ECO:0007669"/>
    <property type="project" value="UniProtKB-KW"/>
</dbReference>
<dbReference type="GO" id="GO:0005737">
    <property type="term" value="C:cytoplasm"/>
    <property type="evidence" value="ECO:0007669"/>
    <property type="project" value="UniProtKB-SubCell"/>
</dbReference>
<protein>
    <recommendedName>
        <fullName evidence="7">5'-nucleotidase SurE</fullName>
        <ecNumber evidence="7">3.1.3.5</ecNumber>
    </recommendedName>
    <alternativeName>
        <fullName evidence="7">Nucleoside 5'-monophosphate phosphohydrolase</fullName>
    </alternativeName>
</protein>
<keyword evidence="10" id="KW-1185">Reference proteome</keyword>
<dbReference type="InterPro" id="IPR030048">
    <property type="entry name" value="SurE"/>
</dbReference>
<dbReference type="GO" id="GO:0008254">
    <property type="term" value="F:3'-nucleotidase activity"/>
    <property type="evidence" value="ECO:0007669"/>
    <property type="project" value="TreeGrafter"/>
</dbReference>
<evidence type="ECO:0000256" key="3">
    <source>
        <dbReference type="ARBA" id="ARBA00022490"/>
    </source>
</evidence>
<evidence type="ECO:0000256" key="4">
    <source>
        <dbReference type="ARBA" id="ARBA00022723"/>
    </source>
</evidence>
<dbReference type="AlphaFoldDB" id="A0A8J7QAH2"/>
<keyword evidence="3 7" id="KW-0963">Cytoplasm</keyword>
<feature type="binding site" evidence="7">
    <location>
        <position position="107"/>
    </location>
    <ligand>
        <name>a divalent metal cation</name>
        <dbReference type="ChEBI" id="CHEBI:60240"/>
    </ligand>
</feature>
<comment type="subcellular location">
    <subcellularLocation>
        <location evidence="7">Cytoplasm</location>
    </subcellularLocation>
</comment>
<comment type="cofactor">
    <cofactor evidence="7">
        <name>a divalent metal cation</name>
        <dbReference type="ChEBI" id="CHEBI:60240"/>
    </cofactor>
    <text evidence="7">Binds 1 divalent metal cation per subunit.</text>
</comment>
<evidence type="ECO:0000256" key="5">
    <source>
        <dbReference type="ARBA" id="ARBA00022741"/>
    </source>
</evidence>
<reference evidence="9" key="1">
    <citation type="submission" date="2021-03" db="EMBL/GenBank/DDBJ databases">
        <authorList>
            <person name="Wang G."/>
        </authorList>
    </citation>
    <scope>NUCLEOTIDE SEQUENCE</scope>
    <source>
        <strain evidence="9">KCTC 12899</strain>
    </source>
</reference>
<dbReference type="EMBL" id="JAFREP010000001">
    <property type="protein sequence ID" value="MBO1317201.1"/>
    <property type="molecule type" value="Genomic_DNA"/>
</dbReference>
<dbReference type="EC" id="3.1.3.5" evidence="7"/>
<evidence type="ECO:0000313" key="9">
    <source>
        <dbReference type="EMBL" id="MBO1317201.1"/>
    </source>
</evidence>
<feature type="binding site" evidence="7">
    <location>
        <position position="23"/>
    </location>
    <ligand>
        <name>a divalent metal cation</name>
        <dbReference type="ChEBI" id="CHEBI:60240"/>
    </ligand>
</feature>
<comment type="caution">
    <text evidence="9">The sequence shown here is derived from an EMBL/GenBank/DDBJ whole genome shotgun (WGS) entry which is preliminary data.</text>
</comment>
<keyword evidence="6 7" id="KW-0378">Hydrolase</keyword>
<evidence type="ECO:0000256" key="6">
    <source>
        <dbReference type="ARBA" id="ARBA00022801"/>
    </source>
</evidence>
<evidence type="ECO:0000256" key="7">
    <source>
        <dbReference type="HAMAP-Rule" id="MF_00060"/>
    </source>
</evidence>
<comment type="function">
    <text evidence="7">Nucleotidase that shows phosphatase activity on nucleoside 5'-monophosphates.</text>
</comment>
<sequence>MNSLPEIKELQDSDKPLILVTNDDGYDSRGITALRAALQPLGWVLVVAPEQDQSGVGRKITINHPLRLRHIDRHRFGVNGTPVDCVRLGLHLLKDIRRPALLVSGINHGPNLGRDTGYSGTIGACLDAQIAGLDGLAVSAGRDGQGGFAIDAAARTAAEQAAKMLDAGPAGGVVWNLNVPYQGTGEVVTAPLDTRGFESRIEQGTDPRGKDYYWIGPYHPKIPTNAPTDMSVFYSGRTTLTPLRPNLTDMTQLVSDSSTQAATPIAAGK</sequence>
<organism evidence="9 10">
    <name type="scientific">Acanthopleuribacter pedis</name>
    <dbReference type="NCBI Taxonomy" id="442870"/>
    <lineage>
        <taxon>Bacteria</taxon>
        <taxon>Pseudomonadati</taxon>
        <taxon>Acidobacteriota</taxon>
        <taxon>Holophagae</taxon>
        <taxon>Acanthopleuribacterales</taxon>
        <taxon>Acanthopleuribacteraceae</taxon>
        <taxon>Acanthopleuribacter</taxon>
    </lineage>
</organism>
<dbReference type="GO" id="GO:0004309">
    <property type="term" value="F:exopolyphosphatase activity"/>
    <property type="evidence" value="ECO:0007669"/>
    <property type="project" value="TreeGrafter"/>
</dbReference>
<dbReference type="Proteomes" id="UP000664417">
    <property type="component" value="Unassembled WGS sequence"/>
</dbReference>
<keyword evidence="4 7" id="KW-0479">Metal-binding</keyword>
<dbReference type="InterPro" id="IPR036523">
    <property type="entry name" value="SurE-like_sf"/>
</dbReference>
<dbReference type="PANTHER" id="PTHR30457">
    <property type="entry name" value="5'-NUCLEOTIDASE SURE"/>
    <property type="match status" value="1"/>
</dbReference>
<dbReference type="PANTHER" id="PTHR30457:SF12">
    <property type="entry name" value="5'_3'-NUCLEOTIDASE SURE"/>
    <property type="match status" value="1"/>
</dbReference>
<dbReference type="GO" id="GO:0046872">
    <property type="term" value="F:metal ion binding"/>
    <property type="evidence" value="ECO:0007669"/>
    <property type="project" value="UniProtKB-UniRule"/>
</dbReference>
<evidence type="ECO:0000259" key="8">
    <source>
        <dbReference type="Pfam" id="PF01975"/>
    </source>
</evidence>
<dbReference type="SUPFAM" id="SSF64167">
    <property type="entry name" value="SurE-like"/>
    <property type="match status" value="1"/>
</dbReference>